<dbReference type="VEuPathDB" id="FungiDB:SI65_02032"/>
<evidence type="ECO:0000313" key="1">
    <source>
        <dbReference type="EMBL" id="ODM24259.1"/>
    </source>
</evidence>
<accession>A0A1E3BTH9</accession>
<proteinExistence type="predicted"/>
<organism evidence="1 3">
    <name type="scientific">Aspergillus cristatus</name>
    <name type="common">Chinese Fuzhuan brick tea-fermentation fungus</name>
    <name type="synonym">Eurotium cristatum</name>
    <dbReference type="NCBI Taxonomy" id="573508"/>
    <lineage>
        <taxon>Eukaryota</taxon>
        <taxon>Fungi</taxon>
        <taxon>Dikarya</taxon>
        <taxon>Ascomycota</taxon>
        <taxon>Pezizomycotina</taxon>
        <taxon>Eurotiomycetes</taxon>
        <taxon>Eurotiomycetidae</taxon>
        <taxon>Eurotiales</taxon>
        <taxon>Aspergillaceae</taxon>
        <taxon>Aspergillus</taxon>
        <taxon>Aspergillus subgen. Aspergillus</taxon>
    </lineage>
</organism>
<dbReference type="EMBL" id="JXNT01000001">
    <property type="protein sequence ID" value="ODM24259.1"/>
    <property type="molecule type" value="Genomic_DNA"/>
</dbReference>
<sequence length="214" mass="24404">MSAHDNVVPYPGLSDLIDIPHKNCKNLRTCNEDTAQYISFQNVTSEEFQKIETSNALAKFRYNAKTQELITNLEGVSRGWIESRGGLVNMVITMSVGLLREPWTMTIETWEPYPPRTDYENDDENEKKKVAPIAARTCVLIIETQNNTVDGGIINPETGNVISPCDELCIPFEAIYRRAPVGRETDIVFDRDALLELASMYWQDVRNDWKRCPN</sequence>
<evidence type="ECO:0000313" key="3">
    <source>
        <dbReference type="Proteomes" id="UP000094569"/>
    </source>
</evidence>
<dbReference type="Proteomes" id="UP000094569">
    <property type="component" value="Unassembled WGS sequence"/>
</dbReference>
<evidence type="ECO:0000313" key="2">
    <source>
        <dbReference type="EMBL" id="ODM24442.1"/>
    </source>
</evidence>
<dbReference type="OrthoDB" id="4517772at2759"/>
<dbReference type="VEuPathDB" id="FungiDB:SI65_01849"/>
<gene>
    <name evidence="1" type="ORF">SI65_01849</name>
    <name evidence="2" type="ORF">SI65_02032</name>
</gene>
<keyword evidence="3" id="KW-1185">Reference proteome</keyword>
<name>A0A1E3BTH9_ASPCR</name>
<reference evidence="1 3" key="1">
    <citation type="journal article" date="2016" name="BMC Genomics">
        <title>Comparative genomic and transcriptomic analyses of the Fuzhuan brick tea-fermentation fungus Aspergillus cristatus.</title>
        <authorList>
            <person name="Ge Y."/>
            <person name="Wang Y."/>
            <person name="Liu Y."/>
            <person name="Tan Y."/>
            <person name="Ren X."/>
            <person name="Zhang X."/>
            <person name="Hyde K.D."/>
            <person name="Liu Y."/>
            <person name="Liu Z."/>
        </authorList>
    </citation>
    <scope>NUCLEOTIDE SEQUENCE [LARGE SCALE GENOMIC DNA]</scope>
    <source>
        <strain evidence="1 3">GZAAS20.1005</strain>
    </source>
</reference>
<dbReference type="EMBL" id="JXNT01000001">
    <property type="protein sequence ID" value="ODM24442.1"/>
    <property type="molecule type" value="Genomic_DNA"/>
</dbReference>
<protein>
    <submittedName>
        <fullName evidence="1">Uncharacterized protein</fullName>
    </submittedName>
</protein>
<dbReference type="AlphaFoldDB" id="A0A1E3BTH9"/>
<comment type="caution">
    <text evidence="1">The sequence shown here is derived from an EMBL/GenBank/DDBJ whole genome shotgun (WGS) entry which is preliminary data.</text>
</comment>